<feature type="region of interest" description="Disordered" evidence="1">
    <location>
        <begin position="136"/>
        <end position="184"/>
    </location>
</feature>
<keyword evidence="3" id="KW-1185">Reference proteome</keyword>
<gene>
    <name evidence="2" type="ORF">CITCOLO1_LOCUS22094</name>
</gene>
<feature type="region of interest" description="Disordered" evidence="1">
    <location>
        <begin position="572"/>
        <end position="593"/>
    </location>
</feature>
<protein>
    <recommendedName>
        <fullName evidence="4">Nuclear pore complex protein NUP1</fullName>
    </recommendedName>
</protein>
<evidence type="ECO:0000256" key="1">
    <source>
        <dbReference type="SAM" id="MobiDB-lite"/>
    </source>
</evidence>
<feature type="region of interest" description="Disordered" evidence="1">
    <location>
        <begin position="58"/>
        <end position="98"/>
    </location>
</feature>
<name>A0ABP0ZD35_9ROSI</name>
<sequence length="793" mass="86530">MCYGGYRLKIAANGLAVVATKSSRHIFKEKKKRKAVDAAFTASRRRPRRSVCVGGNMERAEEGTSSTPYAGGGVGGKVRKPTSRKPPPTPYTRPVHDQSQRRWLSKLVDPAYRLITGGATRLLPYLFSKPLPSNALPSPGNVDQDKVEAEVEDNVSGEEEPQNQGVPTLVGLPGPSGEANISENNSDFNGCQKDRENDALAGNRKFDVEKWIQEKTFSRDEVSRLLEILQSRALEPSNTLVGNTFSPQTIEKQVEQPSVANRVLKMSREGKQEDLERASLGNLTPYPHSSKLSDIGASPVDIARAYMSNRKSEPGLLSEKIPDDERASLHGDHQMSKPFIPSMSPNPSTCWPGAMSESQRGYLTPRSQRGGRFGLHTFPRTPYSRNIFSKSKSKLTQLQGDTQKFVNTPSPLWQQSRTPAYSLMPSSNDPLDEATGSVGPIRRLRHKASAVTNSRRSAYFYPNRQPEMKVENSNTLEGILPDMKKNLEFEGASTIPLSQSAVNNSSESSPLTVRPQSSQVARTILEHITRNPPTPKEKTEELKRAIQWKKTSSSNVQTVKPKETSNLAVELDSHQKSNQVDQNCNPQSSKKGKTMSMILPKESSGRNSDAAIQNPFGLKFRLSNAESKHKDDAGLNVGSSLPKVVPKTVPVPALGSKMGTQMKPSPPLGSKPVFPSITINKPESKWTFSSDSGSAFTFPVSGASSGMLSEPPTPSIFPSTSLGGSQPLLLKPETPIPSYSFGSKKSSPTLIFSFPSTNSDTIRTEASNIKFSFGSKDHTRLSFSSVGKDAVCC</sequence>
<feature type="region of interest" description="Disordered" evidence="1">
    <location>
        <begin position="498"/>
        <end position="517"/>
    </location>
</feature>
<dbReference type="PANTHER" id="PTHR33416:SF18">
    <property type="entry name" value="NUCLEOPORIN-LIKE PROTEIN"/>
    <property type="match status" value="1"/>
</dbReference>
<accession>A0ABP0ZD35</accession>
<feature type="compositionally biased region" description="Low complexity" evidence="1">
    <location>
        <begin position="498"/>
        <end position="509"/>
    </location>
</feature>
<evidence type="ECO:0000313" key="3">
    <source>
        <dbReference type="Proteomes" id="UP001642487"/>
    </source>
</evidence>
<feature type="compositionally biased region" description="Acidic residues" evidence="1">
    <location>
        <begin position="150"/>
        <end position="161"/>
    </location>
</feature>
<evidence type="ECO:0008006" key="4">
    <source>
        <dbReference type="Google" id="ProtNLM"/>
    </source>
</evidence>
<evidence type="ECO:0000313" key="2">
    <source>
        <dbReference type="EMBL" id="CAK9329621.1"/>
    </source>
</evidence>
<feature type="region of interest" description="Disordered" evidence="1">
    <location>
        <begin position="652"/>
        <end position="673"/>
    </location>
</feature>
<dbReference type="Proteomes" id="UP001642487">
    <property type="component" value="Chromosome 9"/>
</dbReference>
<reference evidence="2 3" key="1">
    <citation type="submission" date="2024-03" db="EMBL/GenBank/DDBJ databases">
        <authorList>
            <person name="Gkanogiannis A."/>
            <person name="Becerra Lopez-Lavalle L."/>
        </authorList>
    </citation>
    <scope>NUCLEOTIDE SEQUENCE [LARGE SCALE GENOMIC DNA]</scope>
</reference>
<dbReference type="PANTHER" id="PTHR33416">
    <property type="entry name" value="NUCLEAR PORE COMPLEX PROTEIN NUP1"/>
    <property type="match status" value="1"/>
</dbReference>
<proteinExistence type="predicted"/>
<organism evidence="2 3">
    <name type="scientific">Citrullus colocynthis</name>
    <name type="common">colocynth</name>
    <dbReference type="NCBI Taxonomy" id="252529"/>
    <lineage>
        <taxon>Eukaryota</taxon>
        <taxon>Viridiplantae</taxon>
        <taxon>Streptophyta</taxon>
        <taxon>Embryophyta</taxon>
        <taxon>Tracheophyta</taxon>
        <taxon>Spermatophyta</taxon>
        <taxon>Magnoliopsida</taxon>
        <taxon>eudicotyledons</taxon>
        <taxon>Gunneridae</taxon>
        <taxon>Pentapetalae</taxon>
        <taxon>rosids</taxon>
        <taxon>fabids</taxon>
        <taxon>Cucurbitales</taxon>
        <taxon>Cucurbitaceae</taxon>
        <taxon>Benincaseae</taxon>
        <taxon>Citrullus</taxon>
    </lineage>
</organism>
<feature type="compositionally biased region" description="Polar residues" evidence="1">
    <location>
        <begin position="576"/>
        <end position="589"/>
    </location>
</feature>
<dbReference type="EMBL" id="OZ021743">
    <property type="protein sequence ID" value="CAK9329621.1"/>
    <property type="molecule type" value="Genomic_DNA"/>
</dbReference>